<dbReference type="AlphaFoldDB" id="A0A074YI00"/>
<dbReference type="GO" id="GO:0005524">
    <property type="term" value="F:ATP binding"/>
    <property type="evidence" value="ECO:0007669"/>
    <property type="project" value="UniProtKB-KW"/>
</dbReference>
<dbReference type="GO" id="GO:0005737">
    <property type="term" value="C:cytoplasm"/>
    <property type="evidence" value="ECO:0007669"/>
    <property type="project" value="UniProtKB-SubCell"/>
</dbReference>
<dbReference type="InterPro" id="IPR003593">
    <property type="entry name" value="AAA+_ATPase"/>
</dbReference>
<evidence type="ECO:0000256" key="1">
    <source>
        <dbReference type="ARBA" id="ARBA00001954"/>
    </source>
</evidence>
<comment type="similarity">
    <text evidence="4">Belongs to the AAA ATPase family.</text>
</comment>
<dbReference type="FunFam" id="3.40.50.300:FF:000037">
    <property type="entry name" value="26S protease regulatory subunit 6A"/>
    <property type="match status" value="1"/>
</dbReference>
<evidence type="ECO:0000256" key="3">
    <source>
        <dbReference type="ARBA" id="ARBA00004496"/>
    </source>
</evidence>
<evidence type="ECO:0000256" key="2">
    <source>
        <dbReference type="ARBA" id="ARBA00004123"/>
    </source>
</evidence>
<dbReference type="Gene3D" id="1.10.8.60">
    <property type="match status" value="1"/>
</dbReference>
<dbReference type="GO" id="GO:0016887">
    <property type="term" value="F:ATP hydrolysis activity"/>
    <property type="evidence" value="ECO:0007669"/>
    <property type="project" value="InterPro"/>
</dbReference>
<name>A0A074YI00_AURSE</name>
<dbReference type="UniPathway" id="UPA00118"/>
<dbReference type="GO" id="GO:0005634">
    <property type="term" value="C:nucleus"/>
    <property type="evidence" value="ECO:0007669"/>
    <property type="project" value="UniProtKB-SubCell"/>
</dbReference>
<dbReference type="GO" id="GO:0045329">
    <property type="term" value="P:carnitine biosynthetic process"/>
    <property type="evidence" value="ECO:0007669"/>
    <property type="project" value="UniProtKB-UniPathway"/>
</dbReference>
<dbReference type="InterPro" id="IPR050221">
    <property type="entry name" value="26S_Proteasome_ATPase"/>
</dbReference>
<evidence type="ECO:0000313" key="19">
    <source>
        <dbReference type="Proteomes" id="UP000030641"/>
    </source>
</evidence>
<dbReference type="CDD" id="cd00250">
    <property type="entry name" value="CAS_like"/>
    <property type="match status" value="1"/>
</dbReference>
<dbReference type="Pfam" id="PF00004">
    <property type="entry name" value="AAA"/>
    <property type="match status" value="1"/>
</dbReference>
<evidence type="ECO:0000256" key="11">
    <source>
        <dbReference type="ARBA" id="ARBA00023002"/>
    </source>
</evidence>
<keyword evidence="12" id="KW-0408">Iron</keyword>
<dbReference type="GeneID" id="25363530"/>
<dbReference type="InterPro" id="IPR041569">
    <property type="entry name" value="AAA_lid_3"/>
</dbReference>
<dbReference type="GO" id="GO:0005506">
    <property type="term" value="F:iron ion binding"/>
    <property type="evidence" value="ECO:0007669"/>
    <property type="project" value="InterPro"/>
</dbReference>
<keyword evidence="7" id="KW-0479">Metal-binding</keyword>
<dbReference type="PANTHER" id="PTHR23073">
    <property type="entry name" value="26S PROTEASOME REGULATORY SUBUNIT"/>
    <property type="match status" value="1"/>
</dbReference>
<evidence type="ECO:0000256" key="15">
    <source>
        <dbReference type="ARBA" id="ARBA00069320"/>
    </source>
</evidence>
<dbReference type="InterPro" id="IPR012340">
    <property type="entry name" value="NA-bd_OB-fold"/>
</dbReference>
<dbReference type="Pfam" id="PF16450">
    <property type="entry name" value="Prot_ATP_ID_OB_C"/>
    <property type="match status" value="1"/>
</dbReference>
<dbReference type="GO" id="GO:0008540">
    <property type="term" value="C:proteasome regulatory particle, base subcomplex"/>
    <property type="evidence" value="ECO:0007669"/>
    <property type="project" value="UniProtKB-ARBA"/>
</dbReference>
<dbReference type="GO" id="GO:0050353">
    <property type="term" value="F:trimethyllysine dioxygenase activity"/>
    <property type="evidence" value="ECO:0007669"/>
    <property type="project" value="InterPro"/>
</dbReference>
<dbReference type="InParanoid" id="A0A074YI00"/>
<feature type="compositionally biased region" description="Low complexity" evidence="16">
    <location>
        <begin position="547"/>
        <end position="563"/>
    </location>
</feature>
<evidence type="ECO:0000256" key="13">
    <source>
        <dbReference type="ARBA" id="ARBA00023242"/>
    </source>
</evidence>
<evidence type="ECO:0000256" key="5">
    <source>
        <dbReference type="ARBA" id="ARBA00008654"/>
    </source>
</evidence>
<evidence type="ECO:0000256" key="10">
    <source>
        <dbReference type="ARBA" id="ARBA00022942"/>
    </source>
</evidence>
<gene>
    <name evidence="18" type="ORF">AUEXF2481DRAFT_27595</name>
</gene>
<keyword evidence="10" id="KW-0647">Proteasome</keyword>
<sequence>MAVRVNRVGLIRLHKFVTTGRGAASRQCLLGSARSLSSTRILAQASETTPATHGFSNGLNLGKIALKKDGVYLDTKLRISPFAELEVNERPGSESLRWDGERLYFENADGEDRTYVSNLWLSMACFERRRYQRLTRTQIDPVTKPVKLNIQTKSKQTIQIEWQDGHHSEYPLKVLRKGRPTQTSVRRRGLLEQIMFDKSIAANPPTVDYKDVMEADGIAEWTRQIVRPMLIQKNVHGFSFVKNCPIDPDATQRLLETIGPIRETHYGGCISLYMVSYVKLKLTGQGGFYDFTSNMASKDTAYTSLALEAHTDTTYFSEPAGLQMFHMLSHTGGSGGESLLVDGFAAARQLYAEDKEAYKILSTIGVWAHASGNEDVSIQPYVCFPVLSHDPIMGHLVQVRWNNADRAAIEAPSDMIDKWYEAARDTMLKTSRKFNHILNSPQNQYWTQLQPGMPLIFDNWRVLHGRGVFTGKRRMAGGYINRDDFVSKFKLTNSSRDEVLEATVTGIDETRVTTGAWEMVLESESPAANAESDVIIVNTTPHFTTSSIAVPSPQASAPSTPSAYQQRAARMSTLEDLDALEHQDKKEGEDKRDGDEQDPKKPNQGGDADMRDADGDNKGEEEEEVLDSDILNSSTRDIVTRRRLLENDTRIMRSEFQRLTHEKQAMLEKIKDNVDKIDNNRQLPYLVGNVVEILDLDVEEDAAEEGANVDLDATRVGKSAVIKTSTRQTIFLPLIGLVDHEKLKPGDLIGVNKDSYLILDTLPAEYDSRVKAMEVDEKPTEKYTDVGGLDKQIEELVEAVVWPMKEAERFKKIGIKAPKGALMYGPPGTGKTLLARACAAQTEATFLKLAGPQLVQMFIGDGAKLVRDCFALAKEKAPSIIFIDELDAVGTKRFDSDKSGDREVQRTMLELLNQLDGFASDDRIKVLAATNRVDVLDPALLRSGRLDRKIEFPLPNEESRAQILRIHSRKMTVDEGVNWPELARSTDEFGGAMLKAVCVEAGMIALRSGQSKIIHEHYVDAIAEVQSKKKESISIYA</sequence>
<dbReference type="InterPro" id="IPR042098">
    <property type="entry name" value="TauD-like_sf"/>
</dbReference>
<dbReference type="STRING" id="1043005.A0A074YI00"/>
<proteinExistence type="inferred from homology"/>
<dbReference type="Pfam" id="PF02668">
    <property type="entry name" value="TauD"/>
    <property type="match status" value="1"/>
</dbReference>
<reference evidence="18 19" key="1">
    <citation type="journal article" date="2014" name="BMC Genomics">
        <title>Genome sequencing of four Aureobasidium pullulans varieties: biotechnological potential, stress tolerance, and description of new species.</title>
        <authorList>
            <person name="Gostin Ar C."/>
            <person name="Ohm R.A."/>
            <person name="Kogej T."/>
            <person name="Sonjak S."/>
            <person name="Turk M."/>
            <person name="Zajc J."/>
            <person name="Zalar P."/>
            <person name="Grube M."/>
            <person name="Sun H."/>
            <person name="Han J."/>
            <person name="Sharma A."/>
            <person name="Chiniquy J."/>
            <person name="Ngan C.Y."/>
            <person name="Lipzen A."/>
            <person name="Barry K."/>
            <person name="Grigoriev I.V."/>
            <person name="Gunde-Cimerman N."/>
        </authorList>
    </citation>
    <scope>NUCLEOTIDE SEQUENCE [LARGE SCALE GENOMIC DNA]</scope>
    <source>
        <strain evidence="18 19">EXF-2481</strain>
    </source>
</reference>
<dbReference type="Gene3D" id="3.40.50.300">
    <property type="entry name" value="P-loop containing nucleotide triphosphate hydrolases"/>
    <property type="match status" value="1"/>
</dbReference>
<dbReference type="RefSeq" id="XP_013345786.1">
    <property type="nucleotide sequence ID" value="XM_013490332.1"/>
</dbReference>
<keyword evidence="8" id="KW-0547">Nucleotide-binding</keyword>
<keyword evidence="11" id="KW-0560">Oxidoreductase</keyword>
<dbReference type="OrthoDB" id="9443236at2759"/>
<dbReference type="OMA" id="APHEIVY"/>
<evidence type="ECO:0000259" key="17">
    <source>
        <dbReference type="SMART" id="SM00382"/>
    </source>
</evidence>
<evidence type="ECO:0000256" key="8">
    <source>
        <dbReference type="ARBA" id="ARBA00022741"/>
    </source>
</evidence>
<evidence type="ECO:0000256" key="9">
    <source>
        <dbReference type="ARBA" id="ARBA00022840"/>
    </source>
</evidence>
<feature type="region of interest" description="Disordered" evidence="16">
    <location>
        <begin position="581"/>
        <end position="631"/>
    </location>
</feature>
<dbReference type="Pfam" id="PF17862">
    <property type="entry name" value="AAA_lid_3"/>
    <property type="match status" value="1"/>
</dbReference>
<evidence type="ECO:0000256" key="6">
    <source>
        <dbReference type="ARBA" id="ARBA00022490"/>
    </source>
</evidence>
<evidence type="ECO:0000256" key="16">
    <source>
        <dbReference type="SAM" id="MobiDB-lite"/>
    </source>
</evidence>
<dbReference type="SUPFAM" id="SSF52540">
    <property type="entry name" value="P-loop containing nucleoside triphosphate hydrolases"/>
    <property type="match status" value="1"/>
</dbReference>
<feature type="compositionally biased region" description="Basic and acidic residues" evidence="16">
    <location>
        <begin position="581"/>
        <end position="601"/>
    </location>
</feature>
<dbReference type="Gene3D" id="3.60.130.10">
    <property type="entry name" value="Clavaminate synthase-like"/>
    <property type="match status" value="1"/>
</dbReference>
<dbReference type="Proteomes" id="UP000030641">
    <property type="component" value="Unassembled WGS sequence"/>
</dbReference>
<feature type="region of interest" description="Disordered" evidence="16">
    <location>
        <begin position="547"/>
        <end position="569"/>
    </location>
</feature>
<evidence type="ECO:0000256" key="12">
    <source>
        <dbReference type="ARBA" id="ARBA00023004"/>
    </source>
</evidence>
<dbReference type="EMBL" id="KL584754">
    <property type="protein sequence ID" value="KEQ97340.1"/>
    <property type="molecule type" value="Genomic_DNA"/>
</dbReference>
<evidence type="ECO:0000256" key="4">
    <source>
        <dbReference type="ARBA" id="ARBA00006914"/>
    </source>
</evidence>
<feature type="compositionally biased region" description="Basic and acidic residues" evidence="16">
    <location>
        <begin position="608"/>
        <end position="618"/>
    </location>
</feature>
<dbReference type="SMART" id="SM00382">
    <property type="entry name" value="AAA"/>
    <property type="match status" value="1"/>
</dbReference>
<organism evidence="18 19">
    <name type="scientific">Aureobasidium subglaciale (strain EXF-2481)</name>
    <name type="common">Aureobasidium pullulans var. subglaciale</name>
    <dbReference type="NCBI Taxonomy" id="1043005"/>
    <lineage>
        <taxon>Eukaryota</taxon>
        <taxon>Fungi</taxon>
        <taxon>Dikarya</taxon>
        <taxon>Ascomycota</taxon>
        <taxon>Pezizomycotina</taxon>
        <taxon>Dothideomycetes</taxon>
        <taxon>Dothideomycetidae</taxon>
        <taxon>Dothideales</taxon>
        <taxon>Saccotheciaceae</taxon>
        <taxon>Aureobasidium</taxon>
    </lineage>
</organism>
<evidence type="ECO:0000313" key="18">
    <source>
        <dbReference type="EMBL" id="KEQ97340.1"/>
    </source>
</evidence>
<comment type="similarity">
    <text evidence="5">Belongs to the gamma-BBH/TMLD family.</text>
</comment>
<dbReference type="PROSITE" id="PS00674">
    <property type="entry name" value="AAA"/>
    <property type="match status" value="1"/>
</dbReference>
<dbReference type="InterPro" id="IPR012776">
    <property type="entry name" value="Trimethyllysine_dOase"/>
</dbReference>
<dbReference type="InterPro" id="IPR032501">
    <property type="entry name" value="Prot_ATP_ID_OB_2nd"/>
</dbReference>
<dbReference type="InterPro" id="IPR003960">
    <property type="entry name" value="ATPase_AAA_CS"/>
</dbReference>
<dbReference type="InterPro" id="IPR027417">
    <property type="entry name" value="P-loop_NTPase"/>
</dbReference>
<dbReference type="FunFam" id="2.40.50.140:FF:000076">
    <property type="entry name" value="26S protease regulatory subunit 6A"/>
    <property type="match status" value="1"/>
</dbReference>
<keyword evidence="13" id="KW-0539">Nucleus</keyword>
<dbReference type="Gene3D" id="3.30.2020.30">
    <property type="match status" value="1"/>
</dbReference>
<evidence type="ECO:0000256" key="14">
    <source>
        <dbReference type="ARBA" id="ARBA00024661"/>
    </source>
</evidence>
<dbReference type="HOGENOM" id="CLU_293185_0_0_1"/>
<dbReference type="NCBIfam" id="TIGR02410">
    <property type="entry name" value="carnitine_TMLD"/>
    <property type="match status" value="1"/>
</dbReference>
<dbReference type="Gene3D" id="2.40.50.140">
    <property type="entry name" value="Nucleic acid-binding proteins"/>
    <property type="match status" value="1"/>
</dbReference>
<dbReference type="FunFam" id="1.10.8.60:FF:000009">
    <property type="entry name" value="26S protease regulatory subunit 6A"/>
    <property type="match status" value="1"/>
</dbReference>
<feature type="domain" description="AAA+ ATPase" evidence="17">
    <location>
        <begin position="817"/>
        <end position="956"/>
    </location>
</feature>
<dbReference type="InterPro" id="IPR003819">
    <property type="entry name" value="TauD/TfdA-like"/>
</dbReference>
<keyword evidence="6" id="KW-0963">Cytoplasm</keyword>
<dbReference type="InterPro" id="IPR038492">
    <property type="entry name" value="GBBH-like_N_sf"/>
</dbReference>
<dbReference type="SUPFAM" id="SSF51197">
    <property type="entry name" value="Clavaminate synthase-like"/>
    <property type="match status" value="1"/>
</dbReference>
<comment type="subcellular location">
    <subcellularLocation>
        <location evidence="3">Cytoplasm</location>
    </subcellularLocation>
    <subcellularLocation>
        <location evidence="2">Nucleus</location>
    </subcellularLocation>
</comment>
<keyword evidence="19" id="KW-1185">Reference proteome</keyword>
<evidence type="ECO:0000256" key="7">
    <source>
        <dbReference type="ARBA" id="ARBA00022723"/>
    </source>
</evidence>
<protein>
    <recommendedName>
        <fullName evidence="15">26S proteasome regulatory subunit 6A</fullName>
    </recommendedName>
</protein>
<comment type="function">
    <text evidence="14">The 26S proteasome is involved in the ATP-dependent degradation of ubiquitinated proteins. The regulatory (or ATPase) complex confers ATP dependency and substrate specificity to the 26S complex.</text>
</comment>
<accession>A0A074YI00</accession>
<keyword evidence="9" id="KW-0067">ATP-binding</keyword>
<dbReference type="InterPro" id="IPR003959">
    <property type="entry name" value="ATPase_AAA_core"/>
</dbReference>
<comment type="cofactor">
    <cofactor evidence="1">
        <name>Fe(2+)</name>
        <dbReference type="ChEBI" id="CHEBI:29033"/>
    </cofactor>
</comment>